<evidence type="ECO:0000256" key="1">
    <source>
        <dbReference type="SAM" id="MobiDB-lite"/>
    </source>
</evidence>
<evidence type="ECO:0000313" key="5">
    <source>
        <dbReference type="Proteomes" id="UP000250043"/>
    </source>
</evidence>
<dbReference type="InterPro" id="IPR004843">
    <property type="entry name" value="Calcineurin-like_PHP"/>
</dbReference>
<dbReference type="PANTHER" id="PTHR46546">
    <property type="entry name" value="SHEWANELLA-LIKE PROTEIN PHOSPHATASE 1"/>
    <property type="match status" value="1"/>
</dbReference>
<dbReference type="EMBL" id="KV722360">
    <property type="protein sequence ID" value="OCH93056.1"/>
    <property type="molecule type" value="Genomic_DNA"/>
</dbReference>
<proteinExistence type="predicted"/>
<feature type="chain" id="PRO_5034895256" evidence="2">
    <location>
        <begin position="17"/>
        <end position="430"/>
    </location>
</feature>
<accession>A0A8E2DN30</accession>
<keyword evidence="2" id="KW-0732">Signal</keyword>
<keyword evidence="5" id="KW-1185">Reference proteome</keyword>
<dbReference type="InterPro" id="IPR029052">
    <property type="entry name" value="Metallo-depent_PP-like"/>
</dbReference>
<feature type="signal peptide" evidence="2">
    <location>
        <begin position="1"/>
        <end position="16"/>
    </location>
</feature>
<gene>
    <name evidence="4" type="ORF">OBBRIDRAFT_790648</name>
</gene>
<evidence type="ECO:0000259" key="3">
    <source>
        <dbReference type="Pfam" id="PF00149"/>
    </source>
</evidence>
<reference evidence="4 5" key="1">
    <citation type="submission" date="2016-07" db="EMBL/GenBank/DDBJ databases">
        <title>Draft genome of the white-rot fungus Obba rivulosa 3A-2.</title>
        <authorList>
            <consortium name="DOE Joint Genome Institute"/>
            <person name="Miettinen O."/>
            <person name="Riley R."/>
            <person name="Acob R."/>
            <person name="Barry K."/>
            <person name="Cullen D."/>
            <person name="De Vries R."/>
            <person name="Hainaut M."/>
            <person name="Hatakka A."/>
            <person name="Henrissat B."/>
            <person name="Hilden K."/>
            <person name="Kuo R."/>
            <person name="Labutti K."/>
            <person name="Lipzen A."/>
            <person name="Makela M.R."/>
            <person name="Sandor L."/>
            <person name="Spatafora J.W."/>
            <person name="Grigoriev I.V."/>
            <person name="Hibbett D.S."/>
        </authorList>
    </citation>
    <scope>NUCLEOTIDE SEQUENCE [LARGE SCALE GENOMIC DNA]</scope>
    <source>
        <strain evidence="4 5">3A-2</strain>
    </source>
</reference>
<dbReference type="SUPFAM" id="SSF56300">
    <property type="entry name" value="Metallo-dependent phosphatases"/>
    <property type="match status" value="1"/>
</dbReference>
<organism evidence="4 5">
    <name type="scientific">Obba rivulosa</name>
    <dbReference type="NCBI Taxonomy" id="1052685"/>
    <lineage>
        <taxon>Eukaryota</taxon>
        <taxon>Fungi</taxon>
        <taxon>Dikarya</taxon>
        <taxon>Basidiomycota</taxon>
        <taxon>Agaricomycotina</taxon>
        <taxon>Agaricomycetes</taxon>
        <taxon>Polyporales</taxon>
        <taxon>Gelatoporiaceae</taxon>
        <taxon>Obba</taxon>
    </lineage>
</organism>
<dbReference type="OrthoDB" id="5976022at2759"/>
<protein>
    <submittedName>
        <fullName evidence="4">Metallo-dependent phosphatase</fullName>
    </submittedName>
</protein>
<sequence length="430" mass="46674">MPRLLALLAVLVPALAVLVVLRSLIPALDVLSFPLTWPLAVHPDLAGAPQDAYAQQQPLVAQLLSKAHATVAGTLRLRPGKAKEGEFVRRIVAVGDLHGDLPNAQKVLRMAGVVDEAGNWTGEVDFFVQTGDIIDRGDDTIKLYRFMDKLREQAHAAGGMVLSHLGNHEWMNVIGDWRYVYPSEIATFGSVAARQKMLSSGRIGRSWAANYTVTSRLPLHPSLGPPNTDYDPSSPSASSPLSHAALSFVHGGLAPGYPDLAPFPSRINEIGRSLLHKLQARSPPPPPHPPHPYPGLPPSATTEEKRLYGGDGPLWYRGWAQDPEEAVCASVDEVLNATGTRRMVMGHTPDFQRIVSRCGGKILIIDTGISHAYGGALSALSITYTLTPSIDASNEKKKIWKEKEVVASIYVDKQEELAVTEREIPYDLVS</sequence>
<feature type="region of interest" description="Disordered" evidence="1">
    <location>
        <begin position="278"/>
        <end position="304"/>
    </location>
</feature>
<dbReference type="Pfam" id="PF00149">
    <property type="entry name" value="Metallophos"/>
    <property type="match status" value="1"/>
</dbReference>
<feature type="domain" description="Calcineurin-like phosphoesterase" evidence="3">
    <location>
        <begin position="90"/>
        <end position="221"/>
    </location>
</feature>
<dbReference type="Proteomes" id="UP000250043">
    <property type="component" value="Unassembled WGS sequence"/>
</dbReference>
<evidence type="ECO:0000256" key="2">
    <source>
        <dbReference type="SAM" id="SignalP"/>
    </source>
</evidence>
<dbReference type="GO" id="GO:0016787">
    <property type="term" value="F:hydrolase activity"/>
    <property type="evidence" value="ECO:0007669"/>
    <property type="project" value="InterPro"/>
</dbReference>
<name>A0A8E2DN30_9APHY</name>
<dbReference type="AlphaFoldDB" id="A0A8E2DN30"/>
<dbReference type="PANTHER" id="PTHR46546:SF4">
    <property type="entry name" value="SHEWANELLA-LIKE PROTEIN PHOSPHATASE 1"/>
    <property type="match status" value="1"/>
</dbReference>
<dbReference type="Gene3D" id="3.60.21.10">
    <property type="match status" value="1"/>
</dbReference>
<feature type="compositionally biased region" description="Pro residues" evidence="1">
    <location>
        <begin position="282"/>
        <end position="297"/>
    </location>
</feature>
<evidence type="ECO:0000313" key="4">
    <source>
        <dbReference type="EMBL" id="OCH93056.1"/>
    </source>
</evidence>